<dbReference type="NCBIfam" id="TIGR01439">
    <property type="entry name" value="lp_hng_hel_AbrB"/>
    <property type="match status" value="1"/>
</dbReference>
<feature type="domain" description="SpoVT-AbrB" evidence="1">
    <location>
        <begin position="41"/>
        <end position="84"/>
    </location>
</feature>
<sequence>MVIPPAKKSGIRETQILAPRMQGLPKQIFGSKVRSTGMHMVKMTSKGQVIRPKQIREKLRLRAGTYLEARIRGTELVLREVDCEAQVWVSLPWTVTLDTLKADGVRGRLRGRLGWL</sequence>
<evidence type="ECO:0000313" key="2">
    <source>
        <dbReference type="EMBL" id="HDW51383.1"/>
    </source>
</evidence>
<reference evidence="2" key="1">
    <citation type="journal article" date="2020" name="mSystems">
        <title>Genome- and Community-Level Interaction Insights into Carbon Utilization and Element Cycling Functions of Hydrothermarchaeota in Hydrothermal Sediment.</title>
        <authorList>
            <person name="Zhou Z."/>
            <person name="Liu Y."/>
            <person name="Xu W."/>
            <person name="Pan J."/>
            <person name="Luo Z.H."/>
            <person name="Li M."/>
        </authorList>
    </citation>
    <scope>NUCLEOTIDE SEQUENCE [LARGE SCALE GENOMIC DNA]</scope>
    <source>
        <strain evidence="2">SpSt-301</strain>
    </source>
</reference>
<name>A0A7C1FDR6_9THEO</name>
<comment type="caution">
    <text evidence="2">The sequence shown here is derived from an EMBL/GenBank/DDBJ whole genome shotgun (WGS) entry which is preliminary data.</text>
</comment>
<accession>A0A7C1FDR6</accession>
<protein>
    <recommendedName>
        <fullName evidence="1">SpoVT-AbrB domain-containing protein</fullName>
    </recommendedName>
</protein>
<dbReference type="AlphaFoldDB" id="A0A7C1FDR6"/>
<proteinExistence type="predicted"/>
<dbReference type="InterPro" id="IPR007159">
    <property type="entry name" value="SpoVT-AbrB_dom"/>
</dbReference>
<dbReference type="SMART" id="SM00966">
    <property type="entry name" value="SpoVT_AbrB"/>
    <property type="match status" value="1"/>
</dbReference>
<gene>
    <name evidence="2" type="ORF">ENQ35_01355</name>
</gene>
<dbReference type="EMBL" id="DSMV01000088">
    <property type="protein sequence ID" value="HDW51383.1"/>
    <property type="molecule type" value="Genomic_DNA"/>
</dbReference>
<dbReference type="InterPro" id="IPR037914">
    <property type="entry name" value="SpoVT-AbrB_sf"/>
</dbReference>
<organism evidence="2">
    <name type="scientific">Ammonifex degensii</name>
    <dbReference type="NCBI Taxonomy" id="42838"/>
    <lineage>
        <taxon>Bacteria</taxon>
        <taxon>Bacillati</taxon>
        <taxon>Bacillota</taxon>
        <taxon>Clostridia</taxon>
        <taxon>Thermoanaerobacterales</taxon>
        <taxon>Thermoanaerobacteraceae</taxon>
        <taxon>Ammonifex</taxon>
    </lineage>
</organism>
<dbReference type="SUPFAM" id="SSF89447">
    <property type="entry name" value="AbrB/MazE/MraZ-like"/>
    <property type="match status" value="1"/>
</dbReference>
<dbReference type="Gene3D" id="2.10.260.10">
    <property type="match status" value="1"/>
</dbReference>
<dbReference type="GO" id="GO:0003677">
    <property type="term" value="F:DNA binding"/>
    <property type="evidence" value="ECO:0007669"/>
    <property type="project" value="InterPro"/>
</dbReference>
<evidence type="ECO:0000259" key="1">
    <source>
        <dbReference type="SMART" id="SM00966"/>
    </source>
</evidence>